<keyword evidence="6" id="KW-1185">Reference proteome</keyword>
<feature type="region of interest" description="Disordered" evidence="3">
    <location>
        <begin position="1409"/>
        <end position="1429"/>
    </location>
</feature>
<dbReference type="SMART" id="SM00238">
    <property type="entry name" value="BIR"/>
    <property type="match status" value="1"/>
</dbReference>
<feature type="region of interest" description="Disordered" evidence="3">
    <location>
        <begin position="1287"/>
        <end position="1314"/>
    </location>
</feature>
<sequence length="4309" mass="477304">MAQDVFSKMAEEQWILNEDGYLNVDTNVKEIVYHPYLNVILICTHSGEVKVLDVNSGVILQSSYLSALNLTEVKCKYIPTLDRVLFTDGQALGVRSDYNGVLLLDSILQKTTSDSKEEVKLELPLSEAIILKESLSSNLTSVDHIINELTDVILRAQKYLRRGIKAQKWNTVCLNITLEDLRVAAADIVAILLTKKEHVPELGVASAVQERLADLLGEKVNASDRKSMASEWRRRETYSQWPHMDYKWALPDQMAQAGFYHQPNSSGDDRAMCFTCTVCLVCWERTDEPCSEHERHSPNCPFVIGEYTQNVPLSVTHATCPAVDSTYRGLNVKVLGNSNVPHLVPTANSDGLISVFDVTGKAKRAHSFYVTQFDSFILDKFTQDFGQAGIWSVAENKKYPVEKKVTSLCIVSDKSTPTNAKPVRSTLLCGLSLTSQSEKQPEMAMDSDRASETRLYLVAYDFLYSKEQEEAENEIDFGAPVMGYSAEDNMLSANDEKMSNLFNLDAAELESEELPGYNLMKQLSSFYKSFVPGESDEVFLPPTLTAKKPHSGPRVLLFDEADGGKTDSSSSGQPMTNGQMAGLDCDLSISDHITEVKNNQSSKKLNYSRAVQCVSLPAQCANCHDLEISDILPTADQKHVLLVLKGAETAESFLILYALDFTDKMVKVAEEPVLMRELTGPERPVAMSLLPAIDRLGATAERRCDAEGNAAMVCADGTVRIIGLAGLRTICFAKIEDDAFVSVAYCNSLDRLCASTRKGSLHFYALTNTDNESSDDHEEDDLFGVHADRPDGAPPQPDASDSSEHTRYFKKPPAVVSLSDLRGFYALCEFDVLKTGYCVVVPPCWSEFQQSLRQRRQPNVQKGDGEQTTKTWRLLTDITTWDEHIFEITLPTPTLLGHVDVHFTLQPSSCSPQVEVTLLRQNKSGIGHKKDVKFSVDETVTIEMLQWVDNPVVSQEYLRAQNAEIMAGPIDISSHLDLTEQSGIVSMTSPKLYKTKLRNLLLHVRAVNSKEDINKSKAKKFEKSTANITIDKLGLPSRKTDFYMGCDVIHELSVTLHTVKRSTAPNDRTQRCLMLESNVFVQSLILTAVSGASNEVLDLVLDILDWIASTRLTRNRSNNGEAPNQQLEFLAIVEENLAALAHQCLLLGGRSIAHKCVRLILTCCRGAENIGSDRSDRLSSCVLAALFRTLDSIQDVRSSAGLQWLFALLLEATGKAKEAALTARCVSLLGKVARELMGRSNPYHLLLRGRYGLYGTPMEPALFDVEPPSPAKASDAVSAYLGQCSTPQPGVEGGGGQPAGGGASAARPDGEGLSAKDVLSTSTARLRHKNVASQRVIHGLIETQPLHFTCLAASEGTRVERADAASSPPSYLSSLMPVSFSANATDAAGNKKEYMEKLMDSVGKMMKAQLKGKQGGQAGGGAGGSEPDGMDKWMAMFGEADQVAVDVDSKLDAIFVNISKQLENPAPTTHKPPAAQPEEVFSASSHASMLPWQQLLAVPPKQVIVVERMHSGARRHVTLDFGKPVLLTDVFIPACSDLVTVTVNIWLRGEDVDDTRLVVALDIGTRNLLLSDLQPPPLCQFMKITVVGRYGMSTMRSRIPLGHFYGHLVVLPEEVPPELAPHSPDISSDPEKQSAILAKLFEDISCRYSLACSKLKELLQPFLVADMRNAMHLATYMNILKDKNMNVSNAEHSKVLAAYQETVKFQHQLNIIKNVIGRIEGSLSDGALPVRNSEVSTDKLTAIAENILEVLLSIDCTTEMPRELCQRFFQGLCMTQPSRLQLLAAIFLEKHCGRTSYWGDFLADTLAETFSTSYTLKFPQDRLFILLAYLSRKSPEKSSVIDAALRVVHDTLKPLMNNRKSLLAITVDLPLLSWQLMYLSLQLSLCKMQGGAQNRWNWVLGEMVGSKNVDSSKNGNKKKNCKRMAQPGNSTTIQSYPTYSSVVINADSQSYQQKLKSLMVQDKLFRLKHFKKVQDENRISKEKKEQAADKSNVVLRMPQFIDSVHCLAVAKALLRLILSMDHSSSADMLLLSFKVVSKLVTLGKLQLGQLLEESELLELITFCISCKIPWAPFALACFLQDAIELTLAKSDEVEMETETTASASWSQNEINSEVDSIVDNFTIDEMLEPVIKPTKTSASIMSNNNFPPLPSVYESEDSEFEELLEDLQKVRCTTNKGAKPAPSSNSGLSCAVDSRLELGVQANSEIDLKKLILKNTQILLRNVTAESSQKESNNGLNAWSTPLENFSPETPLTNQTMLNYCFAVLFENLQNQDASKIEHVLQLWLTLNASSKFVPSTIPQITLNYESVQNLISTMAWTPGLSLTTWCSALQTLTLVCNMNNGKKWMDLSGMANTIVNHMDFVQLFLSLLSGMGPIFNGKILAGPSLCKALHDFLVRLQMRCDIVSPTSKLGNVLKTSLLKVIYQLAQPSGSIASRLGPLDAQCKLLQTMLYLDFVNTDLSIAMSTLESTAALVYSYVLNREKIKCVSIGEKQTGMTNTFSDIFASVLGSDSNKQDRPVSYEDLLILMLKLLGKLVQTPLPDQQEAMDTESSATSQTDESKAEQILQENAQLPASVPCFADIVLQHHPTVIRLCRCLATCKSSSLCMLANVSQKTAFSNLSEPNTVGDAIFHLLALLARKASTKELLLHPLLVFLRQTPQLSEPLLWFILQVLDNEDAVRKFFSADGITVLGASIVTSSNSPSTLSKTGTISTVMQHFSGTATAPPDPSSAIPTTTNTSSKKILQASMENKMSLINFAPYCTISCESSTAQPADGLIQFVSGVTHRRARTPLWSYHFYPEENHTELMLRLPSAVLLKEVQLQPHAGGLSTCPSFVALEVSAYGPSRLTPACLPLPTSGLTYIRLHLPVPRVADCVLIRLYKPRDANSIGLLQVRLLGSYAFGGGTAQSVDAEDEAHCRHSLGWLRLMHHCFGSATEEGLRRRMVEGASRVPDLLTTCCGLLLVPSHILPVYLPCLEKVLRELALYSPENGFHTMRVLLDSRSGVIEPLMVLDSNWQDRLINVSGYQSACELLFQICEHQDLHTSYRVKILLDWLEMTANQAIATGNTDNCNPAYVSSIASILWSAKQSQVQYNLRSLVTMEIFDAIYNLKTQVECSLSLKYALDSLMCSVCYIRSELYSLLLQKIGVLVRGSSAGNQASISDDRKDSESMTDDSKQNSEWYNYLVIGELSELNLTREQLETIALVSRSPSAIQQLLDSGLPRLLNSAIFEFCSSDSEATVPMARLENVTSILQFFTDVCDEKTMRDWLGSEDGSSFWLHLLQWLCKKPTTQSSNLQTEAHVHLEEVCVKFLSKCCLCHAPNQARLAKVLCDVIYLQSNGISGFMRRLILQLLLENEKIPVSIEADETLYKSTKLAQAYFPTHPAFKQTYNRAMLCLGTNTTLLEILEQHIFFNTSYKSEMVLNKKATTSAKKDIFKSWFAADEQEMSMAAGVTAKDKRAKDAKNQLYAATPQSKKKRYASESAGTGDMLEGRVIKCEAFSDQPLPLTVNLGQLLRLIETRGAAVDWPYVHLKIYQCKSNEDKSNCDMTSSTFQQPPPICSALQVFSSMGGLALLAQHLPTIYPEAVRPTQQEKSTADQSDSEWIKVEECDDIYEDMMEDAIGTTSPSKSSVLISHVPPHSLTAFGLFLRLPGYAEVLLKDMKRALYLLRLILGVTDDGEGGDIFNSPISDSLPTLPFEVLKKLYDATPLSTDDGRLLRRISINFGVVHLLLACLSIFTHHSGNNGDKDQNNKNKEDRSQLYWAKGTGFGTGSTQQSWNVEQALLKQRNEEEHVTVLLLVLASYINPNDEAEDELCGNVLPQPFNELLTQSALLPAICSYLRNDSVLDMARHIPLYKAVLQLLRSLAVSSQLVSLLLPQKNKSRDPSVSSLLRSMKTCVDTYASKLRLNNKSKPKSKLGEQMEDLEQGEGLATLMPDIQNTANLVSRVTSGLVDSDSSYDSETSIDKRVVISLDEQYLRIMKNLQFSSYEMISDLPDGGIKFVVSHHFESNAKTTSEQSHPTRVKRIAQEAVTLSTSLPLSYSSSVFVRYDTSRLDVMKVLITGPCDTPYANGCFELDVFFPPDYPLSPMLINLETTGHHTVRFNPNLYNDGKVCLSVLNTWHGRPEEKWNAQTSSFLQVLVSIQSLILVPEPYFNEPGYERARGTPAGTLSSREYNLNICQATVRWAMLEQILHPCACFKDVVHAHFYLKRHEIMAQVERWIGEVELEVAKEKKMNSRSSKKSPASTLETFKKVYQQLKEALLKLKPPPELEEDEEEMPLTPTNNMEVAIEVHHADTDKDMEKMVNDMCE</sequence>
<evidence type="ECO:0000313" key="5">
    <source>
        <dbReference type="EMBL" id="CAG9813686.1"/>
    </source>
</evidence>
<dbReference type="SMART" id="SM00212">
    <property type="entry name" value="UBCc"/>
    <property type="match status" value="1"/>
</dbReference>
<feature type="region of interest" description="Disordered" evidence="3">
    <location>
        <begin position="3154"/>
        <end position="3173"/>
    </location>
</feature>
<dbReference type="PANTHER" id="PTHR46116:SF39">
    <property type="entry name" value="BACULOVIRAL IAP REPEAT-CONTAINING PROTEIN 6"/>
    <property type="match status" value="1"/>
</dbReference>
<dbReference type="PROSITE" id="PS50127">
    <property type="entry name" value="UBC_2"/>
    <property type="match status" value="1"/>
</dbReference>
<feature type="region of interest" description="Disordered" evidence="3">
    <location>
        <begin position="2542"/>
        <end position="2562"/>
    </location>
</feature>
<dbReference type="Gene3D" id="3.10.110.10">
    <property type="entry name" value="Ubiquitin Conjugating Enzyme"/>
    <property type="match status" value="1"/>
</dbReference>
<dbReference type="InterPro" id="IPR000608">
    <property type="entry name" value="UBC"/>
</dbReference>
<dbReference type="CDD" id="cd23810">
    <property type="entry name" value="UBCc_BIRC6"/>
    <property type="match status" value="1"/>
</dbReference>
<feature type="compositionally biased region" description="Gly residues" evidence="3">
    <location>
        <begin position="1413"/>
        <end position="1426"/>
    </location>
</feature>
<dbReference type="SUPFAM" id="SSF57924">
    <property type="entry name" value="Inhibitor of apoptosis (IAP) repeat"/>
    <property type="match status" value="1"/>
</dbReference>
<reference evidence="5" key="2">
    <citation type="submission" date="2022-10" db="EMBL/GenBank/DDBJ databases">
        <authorList>
            <consortium name="ENA_rothamsted_submissions"/>
            <consortium name="culmorum"/>
            <person name="King R."/>
        </authorList>
    </citation>
    <scope>NUCLEOTIDE SEQUENCE</scope>
</reference>
<evidence type="ECO:0000256" key="1">
    <source>
        <dbReference type="ARBA" id="ARBA00022679"/>
    </source>
</evidence>
<dbReference type="Pfam" id="PF12356">
    <property type="entry name" value="BIRC6"/>
    <property type="match status" value="1"/>
</dbReference>
<gene>
    <name evidence="5" type="ORF">PHAECO_LOCUS1044</name>
</gene>
<dbReference type="CDD" id="cd00022">
    <property type="entry name" value="BIR"/>
    <property type="match status" value="1"/>
</dbReference>
<dbReference type="PANTHER" id="PTHR46116">
    <property type="entry name" value="(E3-INDEPENDENT) E2 UBIQUITIN-CONJUGATING ENZYME"/>
    <property type="match status" value="1"/>
</dbReference>
<dbReference type="EMBL" id="OU896707">
    <property type="protein sequence ID" value="CAG9813686.1"/>
    <property type="molecule type" value="Genomic_DNA"/>
</dbReference>
<keyword evidence="2" id="KW-0833">Ubl conjugation pathway</keyword>
<dbReference type="GO" id="GO:0006915">
    <property type="term" value="P:apoptotic process"/>
    <property type="evidence" value="ECO:0007669"/>
    <property type="project" value="InterPro"/>
</dbReference>
<evidence type="ECO:0000256" key="3">
    <source>
        <dbReference type="SAM" id="MobiDB-lite"/>
    </source>
</evidence>
<dbReference type="InterPro" id="IPR022103">
    <property type="entry name" value="BIRC6"/>
</dbReference>
<feature type="compositionally biased region" description="Basic and acidic residues" evidence="3">
    <location>
        <begin position="3160"/>
        <end position="3173"/>
    </location>
</feature>
<dbReference type="GO" id="GO:0004842">
    <property type="term" value="F:ubiquitin-protein transferase activity"/>
    <property type="evidence" value="ECO:0007669"/>
    <property type="project" value="InterPro"/>
</dbReference>
<protein>
    <recommendedName>
        <fullName evidence="4">UBC core domain-containing protein</fullName>
    </recommendedName>
</protein>
<reference evidence="5" key="1">
    <citation type="submission" date="2022-01" db="EMBL/GenBank/DDBJ databases">
        <authorList>
            <person name="King R."/>
        </authorList>
    </citation>
    <scope>NUCLEOTIDE SEQUENCE</scope>
</reference>
<feature type="compositionally biased region" description="Acidic residues" evidence="3">
    <location>
        <begin position="772"/>
        <end position="782"/>
    </location>
</feature>
<feature type="domain" description="UBC core" evidence="4">
    <location>
        <begin position="4020"/>
        <end position="4187"/>
    </location>
</feature>
<dbReference type="PROSITE" id="PS50143">
    <property type="entry name" value="BIR_REPEAT_2"/>
    <property type="match status" value="1"/>
</dbReference>
<dbReference type="GO" id="GO:0032465">
    <property type="term" value="P:regulation of cytokinesis"/>
    <property type="evidence" value="ECO:0007669"/>
    <property type="project" value="InterPro"/>
</dbReference>
<evidence type="ECO:0000256" key="2">
    <source>
        <dbReference type="ARBA" id="ARBA00022786"/>
    </source>
</evidence>
<dbReference type="SUPFAM" id="SSF54495">
    <property type="entry name" value="UBC-like"/>
    <property type="match status" value="1"/>
</dbReference>
<feature type="region of interest" description="Disordered" evidence="3">
    <location>
        <begin position="768"/>
        <end position="807"/>
    </location>
</feature>
<dbReference type="Pfam" id="PF00179">
    <property type="entry name" value="UQ_con"/>
    <property type="match status" value="1"/>
</dbReference>
<dbReference type="Pfam" id="PF00653">
    <property type="entry name" value="BIR"/>
    <property type="match status" value="1"/>
</dbReference>
<dbReference type="FunFam" id="3.10.110.10:FF:000014">
    <property type="entry name" value="Baculoviral IAP repeat-containing protein 6"/>
    <property type="match status" value="1"/>
</dbReference>
<dbReference type="Proteomes" id="UP001153737">
    <property type="component" value="Chromosome 1"/>
</dbReference>
<feature type="compositionally biased region" description="Gly residues" evidence="3">
    <location>
        <begin position="1291"/>
        <end position="1303"/>
    </location>
</feature>
<evidence type="ECO:0000313" key="6">
    <source>
        <dbReference type="Proteomes" id="UP001153737"/>
    </source>
</evidence>
<dbReference type="InterPro" id="IPR001370">
    <property type="entry name" value="BIR_rpt"/>
</dbReference>
<dbReference type="InterPro" id="IPR016135">
    <property type="entry name" value="UBQ-conjugating_enzyme/RWD"/>
</dbReference>
<dbReference type="Gene3D" id="1.10.1170.10">
    <property type="entry name" value="Inhibitor Of Apoptosis Protein (2mihbC-IAP-1), Chain A"/>
    <property type="match status" value="1"/>
</dbReference>
<dbReference type="GO" id="GO:0043066">
    <property type="term" value="P:negative regulation of apoptotic process"/>
    <property type="evidence" value="ECO:0007669"/>
    <property type="project" value="TreeGrafter"/>
</dbReference>
<dbReference type="OrthoDB" id="47801at2759"/>
<keyword evidence="1" id="KW-0808">Transferase</keyword>
<name>A0A9N9SCW5_PHACE</name>
<feature type="region of interest" description="Disordered" evidence="3">
    <location>
        <begin position="1909"/>
        <end position="1929"/>
    </location>
</feature>
<proteinExistence type="predicted"/>
<dbReference type="GO" id="GO:0005634">
    <property type="term" value="C:nucleus"/>
    <property type="evidence" value="ECO:0007669"/>
    <property type="project" value="TreeGrafter"/>
</dbReference>
<evidence type="ECO:0000259" key="4">
    <source>
        <dbReference type="PROSITE" id="PS50127"/>
    </source>
</evidence>
<organism evidence="5 6">
    <name type="scientific">Phaedon cochleariae</name>
    <name type="common">Mustard beetle</name>
    <dbReference type="NCBI Taxonomy" id="80249"/>
    <lineage>
        <taxon>Eukaryota</taxon>
        <taxon>Metazoa</taxon>
        <taxon>Ecdysozoa</taxon>
        <taxon>Arthropoda</taxon>
        <taxon>Hexapoda</taxon>
        <taxon>Insecta</taxon>
        <taxon>Pterygota</taxon>
        <taxon>Neoptera</taxon>
        <taxon>Endopterygota</taxon>
        <taxon>Coleoptera</taxon>
        <taxon>Polyphaga</taxon>
        <taxon>Cucujiformia</taxon>
        <taxon>Chrysomeloidea</taxon>
        <taxon>Chrysomelidae</taxon>
        <taxon>Chrysomelinae</taxon>
        <taxon>Chrysomelini</taxon>
        <taxon>Phaedon</taxon>
    </lineage>
</organism>
<accession>A0A9N9SCW5</accession>
<dbReference type="GO" id="GO:0004869">
    <property type="term" value="F:cysteine-type endopeptidase inhibitor activity"/>
    <property type="evidence" value="ECO:0007669"/>
    <property type="project" value="TreeGrafter"/>
</dbReference>